<dbReference type="eggNOG" id="COG3843">
    <property type="taxonomic scope" value="Bacteria"/>
</dbReference>
<protein>
    <submittedName>
        <fullName evidence="1">Conjugal transfer nickase/helicase TraI</fullName>
    </submittedName>
</protein>
<keyword evidence="1" id="KW-0547">Nucleotide-binding</keyword>
<dbReference type="EMBL" id="CP003123">
    <property type="protein sequence ID" value="AGF73941.1"/>
    <property type="molecule type" value="Genomic_DNA"/>
</dbReference>
<dbReference type="RefSeq" id="WP_015397450.1">
    <property type="nucleotide sequence ID" value="NC_020300.1"/>
</dbReference>
<dbReference type="AlphaFoldDB" id="M1PBB6"/>
<dbReference type="STRING" id="1094489.BAnh1_00480"/>
<gene>
    <name evidence="1" type="primary">traI</name>
    <name evidence="1" type="ordered locus">BAnh1_00480</name>
</gene>
<reference evidence="1 2" key="1">
    <citation type="journal article" date="2013" name="PLoS Genet.">
        <title>A gene transfer agent and a dynamic repertoire of secretion systems hold the keys to the explosive radiation of the emerging pathogen Bartonella.</title>
        <authorList>
            <person name="Guy L."/>
            <person name="Nystedt B."/>
            <person name="Toft C."/>
            <person name="Zaremba-Niedzwiedzka K."/>
            <person name="Berglund E.C."/>
            <person name="Granberg F."/>
            <person name="Naslund K."/>
            <person name="Eriksson A.S."/>
            <person name="Andersson S.G."/>
        </authorList>
    </citation>
    <scope>NUCLEOTIDE SEQUENCE [LARGE SCALE GENOMIC DNA]</scope>
    <source>
        <strain evidence="1 2">Aust/NH1</strain>
    </source>
</reference>
<keyword evidence="2" id="KW-1185">Reference proteome</keyword>
<dbReference type="HOGENOM" id="CLU_2258190_0_0_5"/>
<keyword evidence="1" id="KW-0067">ATP-binding</keyword>
<dbReference type="Proteomes" id="UP000011729">
    <property type="component" value="Chromosome"/>
</dbReference>
<keyword evidence="1" id="KW-0347">Helicase</keyword>
<sequence length="103" mass="11464">MIAHRIVGKSDRSSSSSKLIKYIIGAKGGSDPVSWQRTADYILDTTSDGVNGEKVKSCRVTNCNTDDPADALFENCDLKNKADRDTLKKAADEFLKMRQQYFL</sequence>
<accession>M1PBB6</accession>
<dbReference type="GO" id="GO:0004386">
    <property type="term" value="F:helicase activity"/>
    <property type="evidence" value="ECO:0007669"/>
    <property type="project" value="UniProtKB-KW"/>
</dbReference>
<dbReference type="PATRIC" id="fig|1094489.3.peg.57"/>
<name>M1PBB6_BARAA</name>
<dbReference type="KEGG" id="baus:BAnh1_00480"/>
<dbReference type="OrthoDB" id="279005at2"/>
<organism evidence="1 2">
    <name type="scientific">Bartonella australis (strain Aust/NH1)</name>
    <dbReference type="NCBI Taxonomy" id="1094489"/>
    <lineage>
        <taxon>Bacteria</taxon>
        <taxon>Pseudomonadati</taxon>
        <taxon>Pseudomonadota</taxon>
        <taxon>Alphaproteobacteria</taxon>
        <taxon>Hyphomicrobiales</taxon>
        <taxon>Bartonellaceae</taxon>
        <taxon>Bartonella</taxon>
    </lineage>
</organism>
<keyword evidence="1" id="KW-0378">Hydrolase</keyword>
<evidence type="ECO:0000313" key="2">
    <source>
        <dbReference type="Proteomes" id="UP000011729"/>
    </source>
</evidence>
<evidence type="ECO:0000313" key="1">
    <source>
        <dbReference type="EMBL" id="AGF73941.1"/>
    </source>
</evidence>
<proteinExistence type="predicted"/>